<accession>A0AAD1U2U4</accession>
<feature type="compositionally biased region" description="Basic residues" evidence="2">
    <location>
        <begin position="65"/>
        <end position="76"/>
    </location>
</feature>
<evidence type="ECO:0000256" key="2">
    <source>
        <dbReference type="SAM" id="MobiDB-lite"/>
    </source>
</evidence>
<reference evidence="3" key="1">
    <citation type="submission" date="2023-07" db="EMBL/GenBank/DDBJ databases">
        <authorList>
            <consortium name="AG Swart"/>
            <person name="Singh M."/>
            <person name="Singh A."/>
            <person name="Seah K."/>
            <person name="Emmerich C."/>
        </authorList>
    </citation>
    <scope>NUCLEOTIDE SEQUENCE</scope>
    <source>
        <strain evidence="3">DP1</strain>
    </source>
</reference>
<gene>
    <name evidence="3" type="ORF">ECRASSUSDP1_LOCUS2317</name>
</gene>
<feature type="region of interest" description="Disordered" evidence="2">
    <location>
        <begin position="38"/>
        <end position="99"/>
    </location>
</feature>
<protein>
    <submittedName>
        <fullName evidence="3">Uncharacterized protein</fullName>
    </submittedName>
</protein>
<evidence type="ECO:0000256" key="1">
    <source>
        <dbReference type="SAM" id="Coils"/>
    </source>
</evidence>
<dbReference type="AlphaFoldDB" id="A0AAD1U2U4"/>
<sequence length="657" mass="76057">MKPQEEVNEEEPKFDLRPEDKAVNIDLNHLLDSFEKAAKRDTKRIMQRGATRNDYAGDSLDHRRNSIKKTHEKNKKSINSESSYTTSKLSQSSRAKPESTKPALIDLNINMNSLNDSLSKIVETINQHALLLNNISGNCTQKLDKDSFRALYKSAYTKDVIQNWQTLLGRDHMKALDKAQKERGTSRKESSADIALKKADDTRALQGSQDKLLKEFLYYKEFPSFIMSSVLRLSDDIRYTYEETQKNNAEFKKMMDSLKNELKAESKTFENKIEEHIETLHQSLITSKDEQAKFLKETDLKIEEVEKKTLWKMNDFSDLLENRPTKEFVRDTTQMECDKIRSQIMKEFNTHIPKLERSVKTTKDAFIIFKDETTQKVGKVQTEMNNVKEEIKQTEVTFLSKNRKIQEDFQQKFTDLDETIKKFKENDKMKQMKINKCNDDIKQIKVKIQGLKKTLENASSPDLGHETSHGLSQSVSQTIENYVKSQIESNARSINDKIDEVRKSAIDEAMEMTQSHQAKFLDKFAENGNQNDEEVLEMLGEKIKSFESKIESERILIQKKFQKLLTDLNIDEFLDSLEEKLDAKTYHKFKEQCEIKLKAVDKKSKINEKGLTQLEKFVENLALAISNIEKHNHEIIIDPAATKKNIGKVCLSCGVTK</sequence>
<evidence type="ECO:0000313" key="4">
    <source>
        <dbReference type="Proteomes" id="UP001295684"/>
    </source>
</evidence>
<proteinExistence type="predicted"/>
<keyword evidence="4" id="KW-1185">Reference proteome</keyword>
<organism evidence="3 4">
    <name type="scientific">Euplotes crassus</name>
    <dbReference type="NCBI Taxonomy" id="5936"/>
    <lineage>
        <taxon>Eukaryota</taxon>
        <taxon>Sar</taxon>
        <taxon>Alveolata</taxon>
        <taxon>Ciliophora</taxon>
        <taxon>Intramacronucleata</taxon>
        <taxon>Spirotrichea</taxon>
        <taxon>Hypotrichia</taxon>
        <taxon>Euplotida</taxon>
        <taxon>Euplotidae</taxon>
        <taxon>Moneuplotes</taxon>
    </lineage>
</organism>
<name>A0AAD1U2U4_EUPCR</name>
<comment type="caution">
    <text evidence="3">The sequence shown here is derived from an EMBL/GenBank/DDBJ whole genome shotgun (WGS) entry which is preliminary data.</text>
</comment>
<feature type="compositionally biased region" description="Basic and acidic residues" evidence="2">
    <location>
        <begin position="10"/>
        <end position="20"/>
    </location>
</feature>
<feature type="region of interest" description="Disordered" evidence="2">
    <location>
        <begin position="1"/>
        <end position="20"/>
    </location>
</feature>
<feature type="coiled-coil region" evidence="1">
    <location>
        <begin position="241"/>
        <end position="279"/>
    </location>
</feature>
<dbReference type="EMBL" id="CAMPGE010002210">
    <property type="protein sequence ID" value="CAI2361008.1"/>
    <property type="molecule type" value="Genomic_DNA"/>
</dbReference>
<dbReference type="Proteomes" id="UP001295684">
    <property type="component" value="Unassembled WGS sequence"/>
</dbReference>
<feature type="coiled-coil region" evidence="1">
    <location>
        <begin position="370"/>
        <end position="397"/>
    </location>
</feature>
<keyword evidence="1" id="KW-0175">Coiled coil</keyword>
<evidence type="ECO:0000313" key="3">
    <source>
        <dbReference type="EMBL" id="CAI2361008.1"/>
    </source>
</evidence>
<feature type="compositionally biased region" description="Low complexity" evidence="2">
    <location>
        <begin position="77"/>
        <end position="93"/>
    </location>
</feature>